<feature type="compositionally biased region" description="Basic and acidic residues" evidence="6">
    <location>
        <begin position="334"/>
        <end position="343"/>
    </location>
</feature>
<dbReference type="PANTHER" id="PTHR24353">
    <property type="entry name" value="CYCLIC NUCLEOTIDE-DEPENDENT PROTEIN KINASE"/>
    <property type="match status" value="1"/>
</dbReference>
<feature type="domain" description="AGC-kinase C-terminal" evidence="8">
    <location>
        <begin position="255"/>
        <end position="331"/>
    </location>
</feature>
<dbReference type="InterPro" id="IPR000961">
    <property type="entry name" value="AGC-kinase_C"/>
</dbReference>
<dbReference type="PANTHER" id="PTHR24353:SF37">
    <property type="entry name" value="CAMP-DEPENDENT PROTEIN KINASE CATALYTIC SUBUNIT PRKX"/>
    <property type="match status" value="1"/>
</dbReference>
<keyword evidence="4" id="KW-0418">Kinase</keyword>
<accession>A0A4D9CWB5</accession>
<keyword evidence="3" id="KW-0547">Nucleotide-binding</keyword>
<feature type="region of interest" description="Disordered" evidence="6">
    <location>
        <begin position="327"/>
        <end position="346"/>
    </location>
</feature>
<dbReference type="EMBL" id="SDOX01000021">
    <property type="protein sequence ID" value="TFJ83601.1"/>
    <property type="molecule type" value="Genomic_DNA"/>
</dbReference>
<dbReference type="Gene3D" id="3.30.200.20">
    <property type="entry name" value="Phosphorylase Kinase, domain 1"/>
    <property type="match status" value="1"/>
</dbReference>
<dbReference type="GO" id="GO:0005524">
    <property type="term" value="F:ATP binding"/>
    <property type="evidence" value="ECO:0007669"/>
    <property type="project" value="UniProtKB-KW"/>
</dbReference>
<feature type="region of interest" description="Disordered" evidence="6">
    <location>
        <begin position="366"/>
        <end position="391"/>
    </location>
</feature>
<evidence type="ECO:0000259" key="7">
    <source>
        <dbReference type="PROSITE" id="PS50011"/>
    </source>
</evidence>
<dbReference type="OrthoDB" id="354826at2759"/>
<evidence type="ECO:0000256" key="6">
    <source>
        <dbReference type="SAM" id="MobiDB-lite"/>
    </source>
</evidence>
<gene>
    <name evidence="9" type="ORF">NSK_004706</name>
</gene>
<organism evidence="9 10">
    <name type="scientific">Nannochloropsis salina CCMP1776</name>
    <dbReference type="NCBI Taxonomy" id="1027361"/>
    <lineage>
        <taxon>Eukaryota</taxon>
        <taxon>Sar</taxon>
        <taxon>Stramenopiles</taxon>
        <taxon>Ochrophyta</taxon>
        <taxon>Eustigmatophyceae</taxon>
        <taxon>Eustigmatales</taxon>
        <taxon>Monodopsidaceae</taxon>
        <taxon>Microchloropsis</taxon>
        <taxon>Microchloropsis salina</taxon>
    </lineage>
</organism>
<name>A0A4D9CWB5_9STRA</name>
<dbReference type="AlphaFoldDB" id="A0A4D9CWB5"/>
<evidence type="ECO:0000256" key="1">
    <source>
        <dbReference type="ARBA" id="ARBA00022527"/>
    </source>
</evidence>
<evidence type="ECO:0000259" key="8">
    <source>
        <dbReference type="PROSITE" id="PS51285"/>
    </source>
</evidence>
<comment type="caution">
    <text evidence="9">The sequence shown here is derived from an EMBL/GenBank/DDBJ whole genome shotgun (WGS) entry which is preliminary data.</text>
</comment>
<dbReference type="GO" id="GO:0004691">
    <property type="term" value="F:cAMP-dependent protein kinase activity"/>
    <property type="evidence" value="ECO:0007669"/>
    <property type="project" value="TreeGrafter"/>
</dbReference>
<dbReference type="Proteomes" id="UP000355283">
    <property type="component" value="Unassembled WGS sequence"/>
</dbReference>
<reference evidence="9 10" key="1">
    <citation type="submission" date="2019-01" db="EMBL/GenBank/DDBJ databases">
        <title>Nuclear Genome Assembly of the Microalgal Biofuel strain Nannochloropsis salina CCMP1776.</title>
        <authorList>
            <person name="Hovde B."/>
        </authorList>
    </citation>
    <scope>NUCLEOTIDE SEQUENCE [LARGE SCALE GENOMIC DNA]</scope>
    <source>
        <strain evidence="9 10">CCMP1776</strain>
    </source>
</reference>
<protein>
    <recommendedName>
        <fullName evidence="11">Protein kinase domain-containing protein</fullName>
    </recommendedName>
</protein>
<dbReference type="InterPro" id="IPR000719">
    <property type="entry name" value="Prot_kinase_dom"/>
</dbReference>
<sequence length="487" mass="52951">MKALVKEVIVRKKMHEEVMRELSLLCELGGSHFVCNAHYAFQDSANLYLVLDLYLGGDLRYHLEKASPRQLSAAQVCFYGASLLLALDFLHSRGVLHRDIKPENVLMDDKGYIALTDLGVSAKVVRASTRERLTCTTTSGTPGYMAPEIFWETHQHGIPSEAFSLGVLLYELCTGSRPFPHDLFEKLYHHGEEAAYYKNATTAAGQHSLFTSHTGKGTSKEAQALIRQLLRMHPEHRGVSGVEGVLSLQTHPVFAGLDWEALSSKTLPPPFIPKDEANIKANVDDLFASEDEGGRAAPKKKQGDIVSLNPEDQATFASYKYDHRYAIPVSNHGSPEKREDSLKSSHIGNVSFSQVLRQSLEGMAGRRPSSLLTGVGKNGEPEAGSVAASSGSMKLSSVSPCQVETHSFDSRPPPVATSLDSHSPVLHDEGEDTLYEAMEGEQRGLTSHSIIESENPVLAHLTKEEDGEEGTLGGGDGPDQDILPTAG</sequence>
<dbReference type="SUPFAM" id="SSF56112">
    <property type="entry name" value="Protein kinase-like (PK-like)"/>
    <property type="match status" value="1"/>
</dbReference>
<feature type="domain" description="Protein kinase" evidence="7">
    <location>
        <begin position="1"/>
        <end position="254"/>
    </location>
</feature>
<keyword evidence="1" id="KW-0723">Serine/threonine-protein kinase</keyword>
<proteinExistence type="predicted"/>
<keyword evidence="10" id="KW-1185">Reference proteome</keyword>
<dbReference type="InterPro" id="IPR008271">
    <property type="entry name" value="Ser/Thr_kinase_AS"/>
</dbReference>
<dbReference type="Pfam" id="PF00069">
    <property type="entry name" value="Pkinase"/>
    <property type="match status" value="1"/>
</dbReference>
<dbReference type="PROSITE" id="PS50011">
    <property type="entry name" value="PROTEIN_KINASE_DOM"/>
    <property type="match status" value="1"/>
</dbReference>
<evidence type="ECO:0000313" key="10">
    <source>
        <dbReference type="Proteomes" id="UP000355283"/>
    </source>
</evidence>
<evidence type="ECO:0000313" key="9">
    <source>
        <dbReference type="EMBL" id="TFJ83601.1"/>
    </source>
</evidence>
<dbReference type="PROSITE" id="PS00108">
    <property type="entry name" value="PROTEIN_KINASE_ST"/>
    <property type="match status" value="1"/>
</dbReference>
<keyword evidence="2" id="KW-0808">Transferase</keyword>
<feature type="region of interest" description="Disordered" evidence="6">
    <location>
        <begin position="404"/>
        <end position="427"/>
    </location>
</feature>
<evidence type="ECO:0008006" key="11">
    <source>
        <dbReference type="Google" id="ProtNLM"/>
    </source>
</evidence>
<evidence type="ECO:0000256" key="4">
    <source>
        <dbReference type="ARBA" id="ARBA00022777"/>
    </source>
</evidence>
<evidence type="ECO:0000256" key="3">
    <source>
        <dbReference type="ARBA" id="ARBA00022741"/>
    </source>
</evidence>
<evidence type="ECO:0000256" key="2">
    <source>
        <dbReference type="ARBA" id="ARBA00022679"/>
    </source>
</evidence>
<dbReference type="PROSITE" id="PS51285">
    <property type="entry name" value="AGC_KINASE_CTER"/>
    <property type="match status" value="1"/>
</dbReference>
<feature type="region of interest" description="Disordered" evidence="6">
    <location>
        <begin position="440"/>
        <end position="487"/>
    </location>
</feature>
<dbReference type="SMART" id="SM00220">
    <property type="entry name" value="S_TKc"/>
    <property type="match status" value="1"/>
</dbReference>
<evidence type="ECO:0000256" key="5">
    <source>
        <dbReference type="ARBA" id="ARBA00022840"/>
    </source>
</evidence>
<keyword evidence="5" id="KW-0067">ATP-binding</keyword>
<dbReference type="InterPro" id="IPR011009">
    <property type="entry name" value="Kinase-like_dom_sf"/>
</dbReference>
<dbReference type="GO" id="GO:0005952">
    <property type="term" value="C:cAMP-dependent protein kinase complex"/>
    <property type="evidence" value="ECO:0007669"/>
    <property type="project" value="TreeGrafter"/>
</dbReference>
<dbReference type="Gene3D" id="1.10.510.10">
    <property type="entry name" value="Transferase(Phosphotransferase) domain 1"/>
    <property type="match status" value="1"/>
</dbReference>